<dbReference type="InterPro" id="IPR001344">
    <property type="entry name" value="Chloro_AB-bd_pln"/>
</dbReference>
<keyword evidence="7" id="KW-0157">Chromophore</keyword>
<dbReference type="PANTHER" id="PTHR21649">
    <property type="entry name" value="CHLOROPHYLL A/B BINDING PROTEIN"/>
    <property type="match status" value="1"/>
</dbReference>
<feature type="binding site" evidence="7">
    <location>
        <position position="140"/>
    </location>
    <ligand>
        <name>chlorophyll a</name>
        <dbReference type="ChEBI" id="CHEBI:58416"/>
        <label>3</label>
    </ligand>
</feature>
<keyword evidence="5" id="KW-0602">Photosynthesis</keyword>
<feature type="binding site" evidence="7">
    <location>
        <position position="145"/>
    </location>
    <ligand>
        <name>chlorophyll a</name>
        <dbReference type="ChEBI" id="CHEBI:58416"/>
        <label>1</label>
    </ligand>
</feature>
<evidence type="ECO:0000256" key="7">
    <source>
        <dbReference type="PIRSR" id="PIRSR601344-1"/>
    </source>
</evidence>
<dbReference type="EMBL" id="HBIU01043175">
    <property type="protein sequence ID" value="CAE0640694.1"/>
    <property type="molecule type" value="Transcribed_RNA"/>
</dbReference>
<accession>A0A6V1U3D5</accession>
<comment type="similarity">
    <text evidence="3">Belongs to the fucoxanthin chlorophyll protein family.</text>
</comment>
<keyword evidence="4" id="KW-0150">Chloroplast</keyword>
<dbReference type="SUPFAM" id="SSF103511">
    <property type="entry name" value="Chlorophyll a-b binding protein"/>
    <property type="match status" value="1"/>
</dbReference>
<feature type="binding site" evidence="7">
    <location>
        <position position="143"/>
    </location>
    <ligand>
        <name>chlorophyll a</name>
        <dbReference type="ChEBI" id="CHEBI:58416"/>
        <label>1</label>
    </ligand>
</feature>
<reference evidence="9" key="1">
    <citation type="submission" date="2021-01" db="EMBL/GenBank/DDBJ databases">
        <authorList>
            <person name="Corre E."/>
            <person name="Pelletier E."/>
            <person name="Niang G."/>
            <person name="Scheremetjew M."/>
            <person name="Finn R."/>
            <person name="Kale V."/>
            <person name="Holt S."/>
            <person name="Cochrane G."/>
            <person name="Meng A."/>
            <person name="Brown T."/>
            <person name="Cohen L."/>
        </authorList>
    </citation>
    <scope>NUCLEOTIDE SEQUENCE</scope>
    <source>
        <strain evidence="9">CCMP3107</strain>
    </source>
</reference>
<evidence type="ECO:0000256" key="2">
    <source>
        <dbReference type="ARBA" id="ARBA00004229"/>
    </source>
</evidence>
<comment type="subcellular location">
    <subcellularLocation>
        <location evidence="2">Plastid</location>
        <location evidence="2">Chloroplast</location>
    </subcellularLocation>
</comment>
<proteinExistence type="inferred from homology"/>
<evidence type="ECO:0000256" key="5">
    <source>
        <dbReference type="ARBA" id="ARBA00022531"/>
    </source>
</evidence>
<dbReference type="EMBL" id="HBIU01043179">
    <property type="protein sequence ID" value="CAE0640698.1"/>
    <property type="molecule type" value="Transcribed_RNA"/>
</dbReference>
<dbReference type="GO" id="GO:0016168">
    <property type="term" value="F:chlorophyll binding"/>
    <property type="evidence" value="ECO:0007669"/>
    <property type="project" value="UniProtKB-KW"/>
</dbReference>
<gene>
    <name evidence="8" type="ORF">HAKA00212_LOCUS19515</name>
    <name evidence="9" type="ORF">HAKA00212_LOCUS19519</name>
</gene>
<evidence type="ECO:0000313" key="8">
    <source>
        <dbReference type="EMBL" id="CAE0640694.1"/>
    </source>
</evidence>
<evidence type="ECO:0000313" key="9">
    <source>
        <dbReference type="EMBL" id="CAE0640698.1"/>
    </source>
</evidence>
<organism evidence="9">
    <name type="scientific">Heterosigma akashiwo</name>
    <name type="common">Chromophytic alga</name>
    <name type="synonym">Heterosigma carterae</name>
    <dbReference type="NCBI Taxonomy" id="2829"/>
    <lineage>
        <taxon>Eukaryota</taxon>
        <taxon>Sar</taxon>
        <taxon>Stramenopiles</taxon>
        <taxon>Ochrophyta</taxon>
        <taxon>Raphidophyceae</taxon>
        <taxon>Chattonellales</taxon>
        <taxon>Chattonellaceae</taxon>
        <taxon>Heterosigma</taxon>
    </lineage>
</organism>
<name>A0A6V1U3D5_HETAK</name>
<evidence type="ECO:0000256" key="1">
    <source>
        <dbReference type="ARBA" id="ARBA00004022"/>
    </source>
</evidence>
<dbReference type="InterPro" id="IPR022796">
    <property type="entry name" value="Chloroa_b-bind"/>
</dbReference>
<dbReference type="GO" id="GO:0009765">
    <property type="term" value="P:photosynthesis, light harvesting"/>
    <property type="evidence" value="ECO:0007669"/>
    <property type="project" value="InterPro"/>
</dbReference>
<feature type="binding site" evidence="7">
    <location>
        <position position="139"/>
    </location>
    <ligand>
        <name>chlorophyll a</name>
        <dbReference type="ChEBI" id="CHEBI:58416"/>
        <label>1</label>
    </ligand>
</feature>
<feature type="binding site" evidence="7">
    <location>
        <position position="29"/>
    </location>
    <ligand>
        <name>chlorophyll a</name>
        <dbReference type="ChEBI" id="CHEBI:58416"/>
        <label>1</label>
    </ligand>
</feature>
<feature type="binding site" evidence="7">
    <location>
        <position position="41"/>
    </location>
    <ligand>
        <name>chlorophyll a</name>
        <dbReference type="ChEBI" id="CHEBI:58416"/>
        <label>1</label>
    </ligand>
</feature>
<evidence type="ECO:0000256" key="4">
    <source>
        <dbReference type="ARBA" id="ARBA00022528"/>
    </source>
</evidence>
<sequence>MSKSMPFLAAPKNTAGMIGDKGFDPFGFSDDFDIKWMREAELKHGRVSMLAVVGFLVSQAVHLPGPAYQSTNPIDALSMVGPQPLAQIFLFCGFLEFTMNKGKMTMLDMFEDKERKPGFLGFDPMNLGKGGPSEEMQLKELENGRLAMCAIGGLVHHFLLFGHN</sequence>
<keyword evidence="7" id="KW-0148">Chlorophyll</keyword>
<keyword evidence="6" id="KW-0934">Plastid</keyword>
<dbReference type="GO" id="GO:0016020">
    <property type="term" value="C:membrane"/>
    <property type="evidence" value="ECO:0007669"/>
    <property type="project" value="InterPro"/>
</dbReference>
<dbReference type="Pfam" id="PF00504">
    <property type="entry name" value="Chloroa_b-bind"/>
    <property type="match status" value="1"/>
</dbReference>
<evidence type="ECO:0000256" key="6">
    <source>
        <dbReference type="ARBA" id="ARBA00022640"/>
    </source>
</evidence>
<feature type="binding site" evidence="7">
    <location>
        <position position="44"/>
    </location>
    <ligand>
        <name>chlorophyll a</name>
        <dbReference type="ChEBI" id="CHEBI:58416"/>
        <label>1</label>
    </ligand>
</feature>
<dbReference type="GO" id="GO:0009507">
    <property type="term" value="C:chloroplast"/>
    <property type="evidence" value="ECO:0007669"/>
    <property type="project" value="UniProtKB-SubCell"/>
</dbReference>
<evidence type="ECO:0000256" key="3">
    <source>
        <dbReference type="ARBA" id="ARBA00005933"/>
    </source>
</evidence>
<dbReference type="AlphaFoldDB" id="A0A6V1U3D5"/>
<dbReference type="Gene3D" id="1.10.3460.10">
    <property type="entry name" value="Chlorophyll a/b binding protein domain"/>
    <property type="match status" value="1"/>
</dbReference>
<feature type="binding site" description="axial binding residue" evidence="7">
    <location>
        <position position="80"/>
    </location>
    <ligand>
        <name>chlorophyll b</name>
        <dbReference type="ChEBI" id="CHEBI:61721"/>
        <label>1</label>
    </ligand>
    <ligandPart>
        <name>Mg</name>
        <dbReference type="ChEBI" id="CHEBI:25107"/>
    </ligandPart>
</feature>
<comment type="function">
    <text evidence="1">The light-harvesting complex (LHC) functions as a light receptor, it captures and delivers excitation energy to photosystems with which it is closely associated. Energy is transferred from the carotenoid and chlorophyll C (or B) to chlorophyll A and the photosynthetic reaction centers where it is used to synthesize ATP and reducing power.</text>
</comment>
<protein>
    <submittedName>
        <fullName evidence="9">Uncharacterized protein</fullName>
    </submittedName>
</protein>
<feature type="binding site" description="axial binding residue" evidence="7">
    <location>
        <position position="46"/>
    </location>
    <ligand>
        <name>chlorophyll b</name>
        <dbReference type="ChEBI" id="CHEBI:61721"/>
        <label>1</label>
    </ligand>
    <ligandPart>
        <name>Mg</name>
        <dbReference type="ChEBI" id="CHEBI:25107"/>
    </ligandPart>
</feature>